<proteinExistence type="predicted"/>
<keyword evidence="2" id="KW-1185">Reference proteome</keyword>
<dbReference type="EMBL" id="SEOQ01000632">
    <property type="protein sequence ID" value="TFY59228.1"/>
    <property type="molecule type" value="Genomic_DNA"/>
</dbReference>
<dbReference type="AlphaFoldDB" id="A0A4Y9YBF9"/>
<accession>A0A4Y9YBF9</accession>
<dbReference type="Gene3D" id="3.80.10.10">
    <property type="entry name" value="Ribonuclease Inhibitor"/>
    <property type="match status" value="1"/>
</dbReference>
<comment type="caution">
    <text evidence="1">The sequence shown here is derived from an EMBL/GenBank/DDBJ whole genome shotgun (WGS) entry which is preliminary data.</text>
</comment>
<evidence type="ECO:0008006" key="3">
    <source>
        <dbReference type="Google" id="ProtNLM"/>
    </source>
</evidence>
<dbReference type="SUPFAM" id="SSF52047">
    <property type="entry name" value="RNI-like"/>
    <property type="match status" value="1"/>
</dbReference>
<protein>
    <recommendedName>
        <fullName evidence="3">F-box domain-containing protein</fullName>
    </recommendedName>
</protein>
<feature type="non-terminal residue" evidence="1">
    <location>
        <position position="1"/>
    </location>
</feature>
<dbReference type="OrthoDB" id="3208561at2759"/>
<evidence type="ECO:0000313" key="2">
    <source>
        <dbReference type="Proteomes" id="UP000298327"/>
    </source>
</evidence>
<dbReference type="Proteomes" id="UP000298327">
    <property type="component" value="Unassembled WGS sequence"/>
</dbReference>
<organism evidence="1 2">
    <name type="scientific">Dentipellis fragilis</name>
    <dbReference type="NCBI Taxonomy" id="205917"/>
    <lineage>
        <taxon>Eukaryota</taxon>
        <taxon>Fungi</taxon>
        <taxon>Dikarya</taxon>
        <taxon>Basidiomycota</taxon>
        <taxon>Agaricomycotina</taxon>
        <taxon>Agaricomycetes</taxon>
        <taxon>Russulales</taxon>
        <taxon>Hericiaceae</taxon>
        <taxon>Dentipellis</taxon>
    </lineage>
</organism>
<evidence type="ECO:0000313" key="1">
    <source>
        <dbReference type="EMBL" id="TFY59228.1"/>
    </source>
</evidence>
<dbReference type="InterPro" id="IPR032675">
    <property type="entry name" value="LRR_dom_sf"/>
</dbReference>
<reference evidence="1 2" key="1">
    <citation type="submission" date="2019-02" db="EMBL/GenBank/DDBJ databases">
        <title>Genome sequencing of the rare red list fungi Dentipellis fragilis.</title>
        <authorList>
            <person name="Buettner E."/>
            <person name="Kellner H."/>
        </authorList>
    </citation>
    <scope>NUCLEOTIDE SEQUENCE [LARGE SCALE GENOMIC DNA]</scope>
    <source>
        <strain evidence="1 2">DSM 105465</strain>
    </source>
</reference>
<sequence length="407" mass="47348">VHLPYPDPSDAFYAHIPSTCDTFILLIALATTASMRHGWQMRGSFTSLEDLEVAFKADTQDCALIDHITSSFPNLHLLQVHRYRAEGETAADVESALNYTAQSLSSLHYLHLRNSAPTATSRPPPEKKNLRNCSNVTLRNLDLCIYLFHEEPIRQINLWPPGLSLPETLVLESMEKVFLPYPDPDDTFYKHLPSTLRELHLVDRPRYYRWDGGLTRFTKPTLITATELLRILKQLPARCIFMEQLEVAFRADGQELALYDYIAAAFPNLRVLQLHRYRISGETESDIELTLESIARDVSSLRSLRHFRAYLNIPSDDYKSQDTHEQKARYMEEEFKALHHHYAMIIAQHCSPALQIVEFLSAWFHGSHYWLRWHVRLDSEGRPLLVEDEHQSWVVSRLEDRDLEWRI</sequence>
<name>A0A4Y9YBF9_9AGAM</name>
<gene>
    <name evidence="1" type="ORF">EVG20_g7865</name>
</gene>